<keyword evidence="3" id="KW-1185">Reference proteome</keyword>
<reference evidence="2" key="1">
    <citation type="submission" date="2020-08" db="EMBL/GenBank/DDBJ databases">
        <title>Multicomponent nature underlies the extraordinary mechanical properties of spider dragline silk.</title>
        <authorList>
            <person name="Kono N."/>
            <person name="Nakamura H."/>
            <person name="Mori M."/>
            <person name="Yoshida Y."/>
            <person name="Ohtoshi R."/>
            <person name="Malay A.D."/>
            <person name="Moran D.A.P."/>
            <person name="Tomita M."/>
            <person name="Numata K."/>
            <person name="Arakawa K."/>
        </authorList>
    </citation>
    <scope>NUCLEOTIDE SEQUENCE</scope>
</reference>
<dbReference type="Proteomes" id="UP000886998">
    <property type="component" value="Unassembled WGS sequence"/>
</dbReference>
<protein>
    <submittedName>
        <fullName evidence="2">Uncharacterized protein</fullName>
    </submittedName>
</protein>
<name>A0A8X6MGA2_9ARAC</name>
<comment type="caution">
    <text evidence="2">The sequence shown here is derived from an EMBL/GenBank/DDBJ whole genome shotgun (WGS) entry which is preliminary data.</text>
</comment>
<accession>A0A8X6MGA2</accession>
<dbReference type="EMBL" id="BMAV01026309">
    <property type="protein sequence ID" value="GFS49179.1"/>
    <property type="molecule type" value="Genomic_DNA"/>
</dbReference>
<feature type="compositionally biased region" description="Basic and acidic residues" evidence="1">
    <location>
        <begin position="90"/>
        <end position="110"/>
    </location>
</feature>
<feature type="region of interest" description="Disordered" evidence="1">
    <location>
        <begin position="84"/>
        <end position="110"/>
    </location>
</feature>
<sequence length="110" mass="12089">MGNSSLSWTIPLITKLFFPSSQCKIKVQTLVPFFQEQKGTSIITHVVGSLGAWGVNKTNSPASSFPIETPQNYGLDCIRGEGQFNKTRGQKGDDNYKKGNAEEGKMLNTF</sequence>
<evidence type="ECO:0000256" key="1">
    <source>
        <dbReference type="SAM" id="MobiDB-lite"/>
    </source>
</evidence>
<evidence type="ECO:0000313" key="3">
    <source>
        <dbReference type="Proteomes" id="UP000886998"/>
    </source>
</evidence>
<organism evidence="2 3">
    <name type="scientific">Trichonephila inaurata madagascariensis</name>
    <dbReference type="NCBI Taxonomy" id="2747483"/>
    <lineage>
        <taxon>Eukaryota</taxon>
        <taxon>Metazoa</taxon>
        <taxon>Ecdysozoa</taxon>
        <taxon>Arthropoda</taxon>
        <taxon>Chelicerata</taxon>
        <taxon>Arachnida</taxon>
        <taxon>Araneae</taxon>
        <taxon>Araneomorphae</taxon>
        <taxon>Entelegynae</taxon>
        <taxon>Araneoidea</taxon>
        <taxon>Nephilidae</taxon>
        <taxon>Trichonephila</taxon>
        <taxon>Trichonephila inaurata</taxon>
    </lineage>
</organism>
<proteinExistence type="predicted"/>
<gene>
    <name evidence="2" type="ORF">TNIN_490171</name>
</gene>
<evidence type="ECO:0000313" key="2">
    <source>
        <dbReference type="EMBL" id="GFS49179.1"/>
    </source>
</evidence>
<dbReference type="AlphaFoldDB" id="A0A8X6MGA2"/>